<gene>
    <name evidence="1" type="ORF">E6K80_00720</name>
</gene>
<protein>
    <recommendedName>
        <fullName evidence="3">Exo-alpha-sialidase</fullName>
    </recommendedName>
</protein>
<comment type="caution">
    <text evidence="1">The sequence shown here is derived from an EMBL/GenBank/DDBJ whole genome shotgun (WGS) entry which is preliminary data.</text>
</comment>
<accession>A0A538UBF1</accession>
<name>A0A538UBF1_UNCEI</name>
<proteinExistence type="predicted"/>
<dbReference type="EMBL" id="VBPA01000016">
    <property type="protein sequence ID" value="TMQ73225.1"/>
    <property type="molecule type" value="Genomic_DNA"/>
</dbReference>
<dbReference type="AlphaFoldDB" id="A0A538UBF1"/>
<organism evidence="1 2">
    <name type="scientific">Eiseniibacteriota bacterium</name>
    <dbReference type="NCBI Taxonomy" id="2212470"/>
    <lineage>
        <taxon>Bacteria</taxon>
        <taxon>Candidatus Eiseniibacteriota</taxon>
    </lineage>
</organism>
<evidence type="ECO:0008006" key="3">
    <source>
        <dbReference type="Google" id="ProtNLM"/>
    </source>
</evidence>
<sequence length="357" mass="39148">MLLAPSAHALSPVRILRNVELDGPRANRTASNVGEPSVAQSGDTILYTGNWYAAASLDSGATFKYIDPAKAFRAFDPPGRSFCCDQVASYIPQIDTFVWLLQYGPDQDNLQRLAFATTENVARRKWRLFDITTRTLGVPGAFLDFPDLAVGAHALYVTTNVFLGREAGSAVVRIPLEGIAAGEPVPERFLDMSHFSFRVAQSCGSTAFFAAHQNTSHLRVFSWKENESQPTSVSVPVARYIDGDGFQSRTPDGRRWLDRADPRITGATLAKGELYFAWGVNRGSNRRPKPFVQIARIDAASMSLIENIDLFDPDSAICYAALATNRRDEVGIAYMIGEGRASPRTSWGSSARIGSTW</sequence>
<evidence type="ECO:0000313" key="2">
    <source>
        <dbReference type="Proteomes" id="UP000319836"/>
    </source>
</evidence>
<reference evidence="1 2" key="1">
    <citation type="journal article" date="2019" name="Nat. Microbiol.">
        <title>Mediterranean grassland soil C-N compound turnover is dependent on rainfall and depth, and is mediated by genomically divergent microorganisms.</title>
        <authorList>
            <person name="Diamond S."/>
            <person name="Andeer P.F."/>
            <person name="Li Z."/>
            <person name="Crits-Christoph A."/>
            <person name="Burstein D."/>
            <person name="Anantharaman K."/>
            <person name="Lane K.R."/>
            <person name="Thomas B.C."/>
            <person name="Pan C."/>
            <person name="Northen T.R."/>
            <person name="Banfield J.F."/>
        </authorList>
    </citation>
    <scope>NUCLEOTIDE SEQUENCE [LARGE SCALE GENOMIC DNA]</scope>
    <source>
        <strain evidence="1">WS_10</strain>
    </source>
</reference>
<dbReference type="Proteomes" id="UP000319836">
    <property type="component" value="Unassembled WGS sequence"/>
</dbReference>
<evidence type="ECO:0000313" key="1">
    <source>
        <dbReference type="EMBL" id="TMQ73225.1"/>
    </source>
</evidence>